<dbReference type="AlphaFoldDB" id="A0A518GXY9"/>
<feature type="region of interest" description="Disordered" evidence="1">
    <location>
        <begin position="51"/>
        <end position="70"/>
    </location>
</feature>
<dbReference type="InterPro" id="IPR024983">
    <property type="entry name" value="CHAT_dom"/>
</dbReference>
<feature type="domain" description="CHAT" evidence="2">
    <location>
        <begin position="1"/>
        <end position="85"/>
    </location>
</feature>
<evidence type="ECO:0000256" key="1">
    <source>
        <dbReference type="SAM" id="MobiDB-lite"/>
    </source>
</evidence>
<dbReference type="Pfam" id="PF12770">
    <property type="entry name" value="CHAT"/>
    <property type="match status" value="1"/>
</dbReference>
<proteinExistence type="predicted"/>
<accession>A0A518GXY9</accession>
<sequence>MSRFYTNLLGRRDGLPGPMAKAEALHEAKQWLRGLDVERAEAELKRLKLDESDASRGERPVAGVAGSAHPFEHPHDWAGFILIGDPN</sequence>
<dbReference type="Proteomes" id="UP000317835">
    <property type="component" value="Chromosome"/>
</dbReference>
<name>A0A518GXY9_9BACT</name>
<evidence type="ECO:0000313" key="3">
    <source>
        <dbReference type="EMBL" id="QDV33460.1"/>
    </source>
</evidence>
<evidence type="ECO:0000259" key="2">
    <source>
        <dbReference type="Pfam" id="PF12770"/>
    </source>
</evidence>
<dbReference type="EMBL" id="CP036426">
    <property type="protein sequence ID" value="QDV33460.1"/>
    <property type="molecule type" value="Genomic_DNA"/>
</dbReference>
<organism evidence="3 4">
    <name type="scientific">Tautonia plasticadhaerens</name>
    <dbReference type="NCBI Taxonomy" id="2527974"/>
    <lineage>
        <taxon>Bacteria</taxon>
        <taxon>Pseudomonadati</taxon>
        <taxon>Planctomycetota</taxon>
        <taxon>Planctomycetia</taxon>
        <taxon>Isosphaerales</taxon>
        <taxon>Isosphaeraceae</taxon>
        <taxon>Tautonia</taxon>
    </lineage>
</organism>
<evidence type="ECO:0000313" key="4">
    <source>
        <dbReference type="Proteomes" id="UP000317835"/>
    </source>
</evidence>
<protein>
    <submittedName>
        <fullName evidence="3">CHAT domain protein</fullName>
    </submittedName>
</protein>
<dbReference type="KEGG" id="tpla:ElP_13320"/>
<keyword evidence="4" id="KW-1185">Reference proteome</keyword>
<gene>
    <name evidence="3" type="ORF">ElP_13320</name>
</gene>
<reference evidence="3 4" key="1">
    <citation type="submission" date="2019-02" db="EMBL/GenBank/DDBJ databases">
        <title>Deep-cultivation of Planctomycetes and their phenomic and genomic characterization uncovers novel biology.</title>
        <authorList>
            <person name="Wiegand S."/>
            <person name="Jogler M."/>
            <person name="Boedeker C."/>
            <person name="Pinto D."/>
            <person name="Vollmers J."/>
            <person name="Rivas-Marin E."/>
            <person name="Kohn T."/>
            <person name="Peeters S.H."/>
            <person name="Heuer A."/>
            <person name="Rast P."/>
            <person name="Oberbeckmann S."/>
            <person name="Bunk B."/>
            <person name="Jeske O."/>
            <person name="Meyerdierks A."/>
            <person name="Storesund J.E."/>
            <person name="Kallscheuer N."/>
            <person name="Luecker S."/>
            <person name="Lage O.M."/>
            <person name="Pohl T."/>
            <person name="Merkel B.J."/>
            <person name="Hornburger P."/>
            <person name="Mueller R.-W."/>
            <person name="Bruemmer F."/>
            <person name="Labrenz M."/>
            <person name="Spormann A.M."/>
            <person name="Op den Camp H."/>
            <person name="Overmann J."/>
            <person name="Amann R."/>
            <person name="Jetten M.S.M."/>
            <person name="Mascher T."/>
            <person name="Medema M.H."/>
            <person name="Devos D.P."/>
            <person name="Kaster A.-K."/>
            <person name="Ovreas L."/>
            <person name="Rohde M."/>
            <person name="Galperin M.Y."/>
            <person name="Jogler C."/>
        </authorList>
    </citation>
    <scope>NUCLEOTIDE SEQUENCE [LARGE SCALE GENOMIC DNA]</scope>
    <source>
        <strain evidence="3 4">ElP</strain>
    </source>
</reference>